<comment type="subcellular location">
    <subcellularLocation>
        <location evidence="1">Cell projection</location>
        <location evidence="1">Cilium</location>
    </subcellularLocation>
</comment>
<proteinExistence type="inferred from homology"/>
<feature type="coiled-coil region" evidence="7">
    <location>
        <begin position="91"/>
        <end position="169"/>
    </location>
</feature>
<keyword evidence="4" id="KW-0969">Cilium</keyword>
<feature type="domain" description="IFT81 calponin homology" evidence="8">
    <location>
        <begin position="2"/>
        <end position="43"/>
    </location>
</feature>
<evidence type="ECO:0000256" key="7">
    <source>
        <dbReference type="SAM" id="Coils"/>
    </source>
</evidence>
<evidence type="ECO:0000256" key="1">
    <source>
        <dbReference type="ARBA" id="ARBA00004138"/>
    </source>
</evidence>
<sequence length="563" mass="65156">EEWRAGLVEGTKRSIYPVLYYIFSNVESLKERAYLAKFLVKVEVPSDVHDMDTAQLQNEVADLMEKFKAIHSQVVNVRSDMVLLNDIRQDLTAMEHEEEILGRKIERAQRKVHNLPQLQRYMALADELRRQKDRLSELNMQKGEQRNGVIHAEQKLQRLKAQLADVRAAGDNIDPSELIAQLQDEIATNNYLLNNKLSKEIELKRKTVRELSQVSDMPAIDNSDILKLQQQIDEKNALIQTMEQERDKSEEGFEENFSIFRHQAAAVERKKNAAAQRLQDARQELATIEAEVEAKKDDLRNKTGGEVLSAVQFRRYVDNLRARTSEYKKKRAEMEEIQTEKGVLMRTLELLNTRFQQLKDNIENLGGEVVDVIEVPTMERPKTAAPKSDNTDELRGMITDLMGEIDIKKESLEPLKGRKNVMQQEYNDLNEKVRLKKSDYDRRKEQIEQGYSNLKLEVTDLEDRLKKATEGYEDLERKLNDAEDQKRALNSGENLKEQLEKSLLEAQKESEQLSSSSNGVLDVEKARRQVKQWSSLLKMFQLKLDLVKDRMETGNSDHPLGDH</sequence>
<dbReference type="Gene3D" id="1.10.418.70">
    <property type="entry name" value="Intraflagellar transport protein 81, N-terminal domain"/>
    <property type="match status" value="1"/>
</dbReference>
<evidence type="ECO:0000259" key="8">
    <source>
        <dbReference type="Pfam" id="PF18383"/>
    </source>
</evidence>
<reference evidence="9 10" key="1">
    <citation type="journal article" date="2017" name="Curr. Biol.">
        <title>Genome architecture and evolution of a unichromosomal asexual nematode.</title>
        <authorList>
            <person name="Fradin H."/>
            <person name="Zegar C."/>
            <person name="Gutwein M."/>
            <person name="Lucas J."/>
            <person name="Kovtun M."/>
            <person name="Corcoran D."/>
            <person name="Baugh L.R."/>
            <person name="Kiontke K."/>
            <person name="Gunsalus K."/>
            <person name="Fitch D.H."/>
            <person name="Piano F."/>
        </authorList>
    </citation>
    <scope>NUCLEOTIDE SEQUENCE [LARGE SCALE GENOMIC DNA]</scope>
    <source>
        <strain evidence="9">PF1309</strain>
    </source>
</reference>
<feature type="coiled-coil region" evidence="7">
    <location>
        <begin position="194"/>
        <end position="368"/>
    </location>
</feature>
<evidence type="ECO:0000313" key="10">
    <source>
        <dbReference type="Proteomes" id="UP000218231"/>
    </source>
</evidence>
<dbReference type="PANTHER" id="PTHR15614:SF2">
    <property type="entry name" value="INTRAFLAGELLAR TRANSPORT PROTEIN 81 HOMOLOG"/>
    <property type="match status" value="1"/>
</dbReference>
<dbReference type="AlphaFoldDB" id="A0A2A2L7Z7"/>
<feature type="non-terminal residue" evidence="9">
    <location>
        <position position="1"/>
    </location>
</feature>
<evidence type="ECO:0000256" key="4">
    <source>
        <dbReference type="ARBA" id="ARBA00023069"/>
    </source>
</evidence>
<dbReference type="STRING" id="2018661.A0A2A2L7Z7"/>
<protein>
    <recommendedName>
        <fullName evidence="8">IFT81 calponin homology domain-containing protein</fullName>
    </recommendedName>
</protein>
<evidence type="ECO:0000256" key="2">
    <source>
        <dbReference type="ARBA" id="ARBA00022794"/>
    </source>
</evidence>
<dbReference type="EMBL" id="LIAE01007071">
    <property type="protein sequence ID" value="PAV82292.1"/>
    <property type="molecule type" value="Genomic_DNA"/>
</dbReference>
<keyword evidence="5" id="KW-0966">Cell projection</keyword>
<organism evidence="9 10">
    <name type="scientific">Diploscapter pachys</name>
    <dbReference type="NCBI Taxonomy" id="2018661"/>
    <lineage>
        <taxon>Eukaryota</taxon>
        <taxon>Metazoa</taxon>
        <taxon>Ecdysozoa</taxon>
        <taxon>Nematoda</taxon>
        <taxon>Chromadorea</taxon>
        <taxon>Rhabditida</taxon>
        <taxon>Rhabditina</taxon>
        <taxon>Rhabditomorpha</taxon>
        <taxon>Rhabditoidea</taxon>
        <taxon>Rhabditidae</taxon>
        <taxon>Diploscapter</taxon>
    </lineage>
</organism>
<evidence type="ECO:0000256" key="3">
    <source>
        <dbReference type="ARBA" id="ARBA00023054"/>
    </source>
</evidence>
<keyword evidence="3 7" id="KW-0175">Coiled coil</keyword>
<evidence type="ECO:0000256" key="6">
    <source>
        <dbReference type="ARBA" id="ARBA00043983"/>
    </source>
</evidence>
<gene>
    <name evidence="9" type="ORF">WR25_03185</name>
</gene>
<dbReference type="InterPro" id="IPR043016">
    <property type="entry name" value="IFT81_N_sf"/>
</dbReference>
<dbReference type="PANTHER" id="PTHR15614">
    <property type="entry name" value="INTRAFLAGELLAR TRANSPORT PROTEIN 81 HOMOLOG"/>
    <property type="match status" value="1"/>
</dbReference>
<name>A0A2A2L7Z7_9BILA</name>
<dbReference type="GO" id="GO:0036064">
    <property type="term" value="C:ciliary basal body"/>
    <property type="evidence" value="ECO:0007669"/>
    <property type="project" value="TreeGrafter"/>
</dbReference>
<evidence type="ECO:0000256" key="5">
    <source>
        <dbReference type="ARBA" id="ARBA00023273"/>
    </source>
</evidence>
<dbReference type="GO" id="GO:0060271">
    <property type="term" value="P:cilium assembly"/>
    <property type="evidence" value="ECO:0007669"/>
    <property type="project" value="InterPro"/>
</dbReference>
<accession>A0A2A2L7Z7</accession>
<dbReference type="GO" id="GO:0042073">
    <property type="term" value="P:intraciliary transport"/>
    <property type="evidence" value="ECO:0007669"/>
    <property type="project" value="InterPro"/>
</dbReference>
<comment type="similarity">
    <text evidence="6">Belongs to the IFT81 family.</text>
</comment>
<comment type="caution">
    <text evidence="9">The sequence shown here is derived from an EMBL/GenBank/DDBJ whole genome shotgun (WGS) entry which is preliminary data.</text>
</comment>
<dbReference type="GO" id="GO:0015631">
    <property type="term" value="F:tubulin binding"/>
    <property type="evidence" value="ECO:0007669"/>
    <property type="project" value="InterPro"/>
</dbReference>
<keyword evidence="10" id="KW-1185">Reference proteome</keyword>
<evidence type="ECO:0000313" key="9">
    <source>
        <dbReference type="EMBL" id="PAV82292.1"/>
    </source>
</evidence>
<keyword evidence="2" id="KW-0970">Cilium biogenesis/degradation</keyword>
<feature type="coiled-coil region" evidence="7">
    <location>
        <begin position="412"/>
        <end position="516"/>
    </location>
</feature>
<dbReference type="GO" id="GO:0030992">
    <property type="term" value="C:intraciliary transport particle B"/>
    <property type="evidence" value="ECO:0007669"/>
    <property type="project" value="InterPro"/>
</dbReference>
<dbReference type="InterPro" id="IPR041146">
    <property type="entry name" value="IFT81_CH"/>
</dbReference>
<dbReference type="InterPro" id="IPR029600">
    <property type="entry name" value="IFT81"/>
</dbReference>
<dbReference type="Pfam" id="PF18383">
    <property type="entry name" value="IFT81_CH"/>
    <property type="match status" value="1"/>
</dbReference>
<dbReference type="OrthoDB" id="276029at2759"/>
<dbReference type="Proteomes" id="UP000218231">
    <property type="component" value="Unassembled WGS sequence"/>
</dbReference>